<dbReference type="PRINTS" id="PR00094">
    <property type="entry name" value="ADENYLTKNASE"/>
</dbReference>
<dbReference type="Proteomes" id="UP000007148">
    <property type="component" value="Unassembled WGS sequence"/>
</dbReference>
<organism evidence="9 10">
    <name type="scientific">Serendipita indica (strain DSM 11827)</name>
    <name type="common">Root endophyte fungus</name>
    <name type="synonym">Piriformospora indica</name>
    <dbReference type="NCBI Taxonomy" id="1109443"/>
    <lineage>
        <taxon>Eukaryota</taxon>
        <taxon>Fungi</taxon>
        <taxon>Dikarya</taxon>
        <taxon>Basidiomycota</taxon>
        <taxon>Agaricomycotina</taxon>
        <taxon>Agaricomycetes</taxon>
        <taxon>Sebacinales</taxon>
        <taxon>Serendipitaceae</taxon>
        <taxon>Serendipita</taxon>
    </lineage>
</organism>
<feature type="binding site" evidence="7">
    <location>
        <position position="216"/>
    </location>
    <ligand>
        <name>AMP</name>
        <dbReference type="ChEBI" id="CHEBI:456215"/>
    </ligand>
</feature>
<feature type="region of interest" description="LID" evidence="7">
    <location>
        <begin position="182"/>
        <end position="219"/>
    </location>
</feature>
<dbReference type="OrthoDB" id="439792at2759"/>
<dbReference type="GO" id="GO:0046039">
    <property type="term" value="P:GTP metabolic process"/>
    <property type="evidence" value="ECO:0007669"/>
    <property type="project" value="UniProtKB-UniRule"/>
</dbReference>
<dbReference type="GO" id="GO:0046041">
    <property type="term" value="P:ITP metabolic process"/>
    <property type="evidence" value="ECO:0007669"/>
    <property type="project" value="UniProtKB-UniRule"/>
</dbReference>
<evidence type="ECO:0000256" key="4">
    <source>
        <dbReference type="ARBA" id="ARBA00022777"/>
    </source>
</evidence>
<comment type="similarity">
    <text evidence="7">Belongs to the adenylate kinase family. AK3 subfamily.</text>
</comment>
<dbReference type="InterPro" id="IPR028586">
    <property type="entry name" value="AK3/Ak4_mitochondrial"/>
</dbReference>
<feature type="binding site" evidence="7">
    <location>
        <begin position="141"/>
        <end position="144"/>
    </location>
    <ligand>
        <name>AMP</name>
        <dbReference type="ChEBI" id="CHEBI:456215"/>
    </ligand>
</feature>
<name>G4TM32_SERID</name>
<keyword evidence="3 7" id="KW-0547">Nucleotide-binding</keyword>
<dbReference type="EMBL" id="CAFZ01000161">
    <property type="protein sequence ID" value="CCA72375.1"/>
    <property type="molecule type" value="Genomic_DNA"/>
</dbReference>
<dbReference type="HAMAP" id="MF_00235">
    <property type="entry name" value="Adenylate_kinase_Adk"/>
    <property type="match status" value="1"/>
</dbReference>
<dbReference type="GO" id="GO:0046899">
    <property type="term" value="F:nucleoside triphosphate adenylate kinase activity"/>
    <property type="evidence" value="ECO:0007669"/>
    <property type="project" value="UniProtKB-UniRule"/>
</dbReference>
<keyword evidence="6 7" id="KW-0342">GTP-binding</keyword>
<dbReference type="Pfam" id="PF00406">
    <property type="entry name" value="ADK"/>
    <property type="match status" value="1"/>
</dbReference>
<evidence type="ECO:0000313" key="9">
    <source>
        <dbReference type="EMBL" id="CCA72375.1"/>
    </source>
</evidence>
<feature type="binding site" evidence="7">
    <location>
        <begin position="192"/>
        <end position="193"/>
    </location>
    <ligand>
        <name>GTP</name>
        <dbReference type="ChEBI" id="CHEBI:37565"/>
    </ligand>
</feature>
<dbReference type="NCBIfam" id="TIGR01351">
    <property type="entry name" value="adk"/>
    <property type="match status" value="1"/>
</dbReference>
<dbReference type="InParanoid" id="G4TM32"/>
<feature type="binding site" evidence="7">
    <location>
        <position position="183"/>
    </location>
    <ligand>
        <name>GTP</name>
        <dbReference type="ChEBI" id="CHEBI:37565"/>
    </ligand>
</feature>
<dbReference type="GO" id="GO:0006172">
    <property type="term" value="P:ADP biosynthetic process"/>
    <property type="evidence" value="ECO:0007669"/>
    <property type="project" value="UniProtKB-UniRule"/>
</dbReference>
<keyword evidence="10" id="KW-1185">Reference proteome</keyword>
<dbReference type="PROSITE" id="PS00113">
    <property type="entry name" value="ADENYLATE_KINASE"/>
    <property type="match status" value="1"/>
</dbReference>
<comment type="subunit">
    <text evidence="7">Monomer.</text>
</comment>
<dbReference type="OMA" id="IKVENTM"/>
<dbReference type="GO" id="GO:0004017">
    <property type="term" value="F:AMP kinase activity"/>
    <property type="evidence" value="ECO:0007669"/>
    <property type="project" value="InterPro"/>
</dbReference>
<dbReference type="SUPFAM" id="SSF52540">
    <property type="entry name" value="P-loop containing nucleoside triphosphate hydrolases"/>
    <property type="match status" value="1"/>
</dbReference>
<evidence type="ECO:0000313" key="10">
    <source>
        <dbReference type="Proteomes" id="UP000007148"/>
    </source>
</evidence>
<dbReference type="HAMAP" id="MF_03169">
    <property type="entry name" value="Adenylate_kinase_AK3"/>
    <property type="match status" value="1"/>
</dbReference>
<dbReference type="InterPro" id="IPR006259">
    <property type="entry name" value="Adenyl_kin_sub"/>
</dbReference>
<dbReference type="Gene3D" id="3.40.50.300">
    <property type="entry name" value="P-loop containing nucleotide triphosphate hydrolases"/>
    <property type="match status" value="1"/>
</dbReference>
<evidence type="ECO:0000259" key="8">
    <source>
        <dbReference type="Pfam" id="PF05191"/>
    </source>
</evidence>
<dbReference type="GO" id="GO:0046033">
    <property type="term" value="P:AMP metabolic process"/>
    <property type="evidence" value="ECO:0007669"/>
    <property type="project" value="UniProtKB-UniRule"/>
</dbReference>
<comment type="subcellular location">
    <subcellularLocation>
        <location evidence="1 7">Mitochondrion matrix</location>
    </subcellularLocation>
</comment>
<evidence type="ECO:0000256" key="1">
    <source>
        <dbReference type="ARBA" id="ARBA00004305"/>
    </source>
</evidence>
<dbReference type="AlphaFoldDB" id="G4TM32"/>
<feature type="binding site" evidence="7">
    <location>
        <begin position="67"/>
        <end position="72"/>
    </location>
    <ligand>
        <name>GTP</name>
        <dbReference type="ChEBI" id="CHEBI:37565"/>
    </ligand>
</feature>
<keyword evidence="5 7" id="KW-0496">Mitochondrion</keyword>
<dbReference type="STRING" id="1109443.G4TM32"/>
<dbReference type="SUPFAM" id="SSF57774">
    <property type="entry name" value="Microbial and mitochondrial ADK, insert 'zinc finger' domain"/>
    <property type="match status" value="1"/>
</dbReference>
<keyword evidence="4 7" id="KW-0418">Kinase</keyword>
<feature type="binding site" evidence="7">
    <location>
        <position position="148"/>
    </location>
    <ligand>
        <name>AMP</name>
        <dbReference type="ChEBI" id="CHEBI:456215"/>
    </ligand>
</feature>
<dbReference type="GO" id="GO:0005759">
    <property type="term" value="C:mitochondrial matrix"/>
    <property type="evidence" value="ECO:0007669"/>
    <property type="project" value="UniProtKB-SubCell"/>
</dbReference>
<proteinExistence type="inferred from homology"/>
<feature type="binding site" evidence="7">
    <location>
        <begin position="114"/>
        <end position="116"/>
    </location>
    <ligand>
        <name>AMP</name>
        <dbReference type="ChEBI" id="CHEBI:456215"/>
    </ligand>
</feature>
<evidence type="ECO:0000256" key="7">
    <source>
        <dbReference type="HAMAP-Rule" id="MF_03169"/>
    </source>
</evidence>
<sequence length="310" mass="33904">MSMATVCKQAVKPQAMRRAFSTTSANSFTLPPRYGAGPLYRTKLSPKDAITHNEQPVLRMLMFGKPGSGKGTLSNKLINKYDVSQLSAGDLLRSNIAEGTEVGRVAEGIIATGGLVPDDIMTKVITSKLDALKNKHWILDGFPRTVGQGQLLEAHLRTSGTPLTLIINLDVPEEVILGRISDRWVHLQSGRVYNSSYNKPKVAGFDDITGEPLVKRPDDNPEIFARRLKAFNASTLPLLQFFSSTEGRASTKLVTLTGATSDEIWPKLEQIITSEFRLRPRGAQKTSVQEAFFGSKAYGQGPLYTNAAKL</sequence>
<dbReference type="CDD" id="cd01428">
    <property type="entry name" value="ADK"/>
    <property type="match status" value="1"/>
</dbReference>
<dbReference type="InterPro" id="IPR007862">
    <property type="entry name" value="Adenylate_kinase_lid-dom"/>
</dbReference>
<accession>G4TM32</accession>
<evidence type="ECO:0000256" key="5">
    <source>
        <dbReference type="ARBA" id="ARBA00023128"/>
    </source>
</evidence>
<evidence type="ECO:0000256" key="2">
    <source>
        <dbReference type="ARBA" id="ARBA00022679"/>
    </source>
</evidence>
<evidence type="ECO:0000256" key="6">
    <source>
        <dbReference type="ARBA" id="ARBA00023134"/>
    </source>
</evidence>
<feature type="binding site" evidence="7">
    <location>
        <position position="93"/>
    </location>
    <ligand>
        <name>AMP</name>
        <dbReference type="ChEBI" id="CHEBI:456215"/>
    </ligand>
</feature>
<keyword evidence="2 7" id="KW-0808">Transferase</keyword>
<feature type="binding site" evidence="7">
    <location>
        <position position="227"/>
    </location>
    <ligand>
        <name>AMP</name>
        <dbReference type="ChEBI" id="CHEBI:456215"/>
    </ligand>
</feature>
<dbReference type="GO" id="GO:0005525">
    <property type="term" value="F:GTP binding"/>
    <property type="evidence" value="ECO:0007669"/>
    <property type="project" value="UniProtKB-KW"/>
</dbReference>
<dbReference type="Pfam" id="PF05191">
    <property type="entry name" value="ADK_lid"/>
    <property type="match status" value="1"/>
</dbReference>
<comment type="function">
    <text evidence="7">Involved in maintaining the homeostasis of cellular nucleotides by catalyzing the interconversion of nucleoside phosphates. Has GTP:AMP phosphotransferase and ITP:AMP phosphotransferase activities.</text>
</comment>
<dbReference type="EC" id="2.7.4.10" evidence="7"/>
<feature type="domain" description="Adenylate kinase active site lid" evidence="8">
    <location>
        <begin position="183"/>
        <end position="218"/>
    </location>
</feature>
<dbReference type="GO" id="GO:0005524">
    <property type="term" value="F:ATP binding"/>
    <property type="evidence" value="ECO:0007669"/>
    <property type="project" value="InterPro"/>
</dbReference>
<dbReference type="InterPro" id="IPR000850">
    <property type="entry name" value="Adenylat/UMP-CMP_kin"/>
</dbReference>
<gene>
    <name evidence="7" type="primary">ADK2</name>
    <name evidence="9" type="ORF">PIIN_06309</name>
</gene>
<dbReference type="InterPro" id="IPR033690">
    <property type="entry name" value="Adenylat_kinase_CS"/>
</dbReference>
<comment type="catalytic activity">
    <reaction evidence="7">
        <text>a ribonucleoside 5'-triphosphate + AMP = a ribonucleoside 5'-diphosphate + ADP</text>
        <dbReference type="Rhea" id="RHEA:13749"/>
        <dbReference type="ChEBI" id="CHEBI:57930"/>
        <dbReference type="ChEBI" id="CHEBI:61557"/>
        <dbReference type="ChEBI" id="CHEBI:456215"/>
        <dbReference type="ChEBI" id="CHEBI:456216"/>
        <dbReference type="EC" id="2.7.4.10"/>
    </reaction>
</comment>
<dbReference type="eggNOG" id="KOG3078">
    <property type="taxonomic scope" value="Eukaryota"/>
</dbReference>
<reference evidence="9 10" key="1">
    <citation type="journal article" date="2011" name="PLoS Pathog.">
        <title>Endophytic Life Strategies Decoded by Genome and Transcriptome Analyses of the Mutualistic Root Symbiont Piriformospora indica.</title>
        <authorList>
            <person name="Zuccaro A."/>
            <person name="Lahrmann U."/>
            <person name="Guldener U."/>
            <person name="Langen G."/>
            <person name="Pfiffi S."/>
            <person name="Biedenkopf D."/>
            <person name="Wong P."/>
            <person name="Samans B."/>
            <person name="Grimm C."/>
            <person name="Basiewicz M."/>
            <person name="Murat C."/>
            <person name="Martin F."/>
            <person name="Kogel K.H."/>
        </authorList>
    </citation>
    <scope>NUCLEOTIDE SEQUENCE [LARGE SCALE GENOMIC DNA]</scope>
    <source>
        <strain evidence="9 10">DSM 11827</strain>
    </source>
</reference>
<dbReference type="HOGENOM" id="CLU_032354_1_1_1"/>
<evidence type="ECO:0000256" key="3">
    <source>
        <dbReference type="ARBA" id="ARBA00022741"/>
    </source>
</evidence>
<feature type="binding site" evidence="7">
    <location>
        <position position="261"/>
    </location>
    <ligand>
        <name>GTP</name>
        <dbReference type="ChEBI" id="CHEBI:37565"/>
    </ligand>
</feature>
<comment type="domain">
    <text evidence="7">Consists of three domains, a large central CORE domain and two small peripheral domains, NMPbind and LID, which undergo movements during catalysis. The LID domain closes over the site of phosphoryl transfer upon GTP binding. Assembling and dissambling the active center during each catalytic cycle provides an effective means to prevent GTP hydrolysis.</text>
</comment>
<dbReference type="PANTHER" id="PTHR23359">
    <property type="entry name" value="NUCLEOTIDE KINASE"/>
    <property type="match status" value="1"/>
</dbReference>
<comment type="caution">
    <text evidence="7">Lacks conserved residue(s) required for the propagation of feature annotation.</text>
</comment>
<comment type="caution">
    <text evidence="9">The sequence shown here is derived from an EMBL/GenBank/DDBJ whole genome shotgun (WGS) entry which is preliminary data.</text>
</comment>
<dbReference type="InterPro" id="IPR027417">
    <property type="entry name" value="P-loop_NTPase"/>
</dbReference>
<dbReference type="FunFam" id="3.40.50.300:FF:000106">
    <property type="entry name" value="Adenylate kinase mitochondrial"/>
    <property type="match status" value="1"/>
</dbReference>
<dbReference type="InterPro" id="IPR036193">
    <property type="entry name" value="ADK_active_lid_dom_sf"/>
</dbReference>
<protein>
    <recommendedName>
        <fullName evidence="7">GTP:AMP phosphotransferase, mitochondrial</fullName>
        <ecNumber evidence="7">2.7.4.10</ecNumber>
    </recommendedName>
    <alternativeName>
        <fullName evidence="7">Adenylate kinase 3</fullName>
        <shortName evidence="7">AK 3</shortName>
    </alternativeName>
</protein>
<feature type="region of interest" description="NMPbind" evidence="7">
    <location>
        <begin position="87"/>
        <end position="116"/>
    </location>
</feature>